<feature type="transmembrane region" description="Helical" evidence="1">
    <location>
        <begin position="56"/>
        <end position="73"/>
    </location>
</feature>
<organism evidence="2 3">
    <name type="scientific">Fuerstiella marisgermanici</name>
    <dbReference type="NCBI Taxonomy" id="1891926"/>
    <lineage>
        <taxon>Bacteria</taxon>
        <taxon>Pseudomonadati</taxon>
        <taxon>Planctomycetota</taxon>
        <taxon>Planctomycetia</taxon>
        <taxon>Planctomycetales</taxon>
        <taxon>Planctomycetaceae</taxon>
        <taxon>Fuerstiella</taxon>
    </lineage>
</organism>
<feature type="transmembrane region" description="Helical" evidence="1">
    <location>
        <begin position="7"/>
        <end position="28"/>
    </location>
</feature>
<evidence type="ECO:0000313" key="3">
    <source>
        <dbReference type="Proteomes" id="UP000187735"/>
    </source>
</evidence>
<accession>A0A1P8WRK8</accession>
<proteinExistence type="predicted"/>
<keyword evidence="1" id="KW-1133">Transmembrane helix</keyword>
<sequence length="116" mass="12144">MYPSKRSLLLPIALITVGVGWLLSTLGVIPTVNWVWTLGLAAVGFVTFVLGGIDKATVVIGPFFILAACLSVLRQTGRLAVDVEVPILVIAAGVLMLVARSAAIPVPAWVVSKPPE</sequence>
<keyword evidence="1" id="KW-0472">Membrane</keyword>
<dbReference type="RefSeq" id="WP_145944490.1">
    <property type="nucleotide sequence ID" value="NZ_CP017641.1"/>
</dbReference>
<feature type="transmembrane region" description="Helical" evidence="1">
    <location>
        <begin position="85"/>
        <end position="111"/>
    </location>
</feature>
<dbReference type="OrthoDB" id="215563at2"/>
<keyword evidence="3" id="KW-1185">Reference proteome</keyword>
<dbReference type="KEGG" id="fmr:Fuma_06365"/>
<reference evidence="2 3" key="1">
    <citation type="journal article" date="2016" name="Front. Microbiol.">
        <title>Fuerstia marisgermanicae gen. nov., sp. nov., an Unusual Member of the Phylum Planctomycetes from the German Wadden Sea.</title>
        <authorList>
            <person name="Kohn T."/>
            <person name="Heuer A."/>
            <person name="Jogler M."/>
            <person name="Vollmers J."/>
            <person name="Boedeker C."/>
            <person name="Bunk B."/>
            <person name="Rast P."/>
            <person name="Borchert D."/>
            <person name="Glockner I."/>
            <person name="Freese H.M."/>
            <person name="Klenk H.P."/>
            <person name="Overmann J."/>
            <person name="Kaster A.K."/>
            <person name="Rohde M."/>
            <person name="Wiegand S."/>
            <person name="Jogler C."/>
        </authorList>
    </citation>
    <scope>NUCLEOTIDE SEQUENCE [LARGE SCALE GENOMIC DNA]</scope>
    <source>
        <strain evidence="2 3">NH11</strain>
    </source>
</reference>
<protein>
    <submittedName>
        <fullName evidence="2">Uncharacterized protein</fullName>
    </submittedName>
</protein>
<evidence type="ECO:0000313" key="2">
    <source>
        <dbReference type="EMBL" id="APZ96692.1"/>
    </source>
</evidence>
<evidence type="ECO:0000256" key="1">
    <source>
        <dbReference type="SAM" id="Phobius"/>
    </source>
</evidence>
<dbReference type="AlphaFoldDB" id="A0A1P8WRK8"/>
<dbReference type="Proteomes" id="UP000187735">
    <property type="component" value="Chromosome"/>
</dbReference>
<feature type="transmembrane region" description="Helical" evidence="1">
    <location>
        <begin position="34"/>
        <end position="51"/>
    </location>
</feature>
<keyword evidence="1" id="KW-0812">Transmembrane</keyword>
<gene>
    <name evidence="2" type="ORF">Fuma_06365</name>
</gene>
<name>A0A1P8WRK8_9PLAN</name>
<dbReference type="EMBL" id="CP017641">
    <property type="protein sequence ID" value="APZ96692.1"/>
    <property type="molecule type" value="Genomic_DNA"/>
</dbReference>